<dbReference type="PANTHER" id="PTHR33600">
    <property type="entry name" value="PLASTID DIVISION PROTEIN PDV2"/>
    <property type="match status" value="1"/>
</dbReference>
<keyword evidence="4" id="KW-1185">Reference proteome</keyword>
<dbReference type="GO" id="GO:0010020">
    <property type="term" value="P:chloroplast fission"/>
    <property type="evidence" value="ECO:0007669"/>
    <property type="project" value="InterPro"/>
</dbReference>
<evidence type="ECO:0000256" key="1">
    <source>
        <dbReference type="SAM" id="Coils"/>
    </source>
</evidence>
<keyword evidence="1" id="KW-0175">Coiled coil</keyword>
<dbReference type="InterPro" id="IPR038939">
    <property type="entry name" value="PDV1/PDV2"/>
</dbReference>
<evidence type="ECO:0000313" key="3">
    <source>
        <dbReference type="EMBL" id="KAJ7967369.1"/>
    </source>
</evidence>
<reference evidence="3" key="1">
    <citation type="journal article" date="2023" name="Science">
        <title>Elucidation of the pathway for biosynthesis of saponin adjuvants from the soapbark tree.</title>
        <authorList>
            <person name="Reed J."/>
            <person name="Orme A."/>
            <person name="El-Demerdash A."/>
            <person name="Owen C."/>
            <person name="Martin L.B.B."/>
            <person name="Misra R.C."/>
            <person name="Kikuchi S."/>
            <person name="Rejzek M."/>
            <person name="Martin A.C."/>
            <person name="Harkess A."/>
            <person name="Leebens-Mack J."/>
            <person name="Louveau T."/>
            <person name="Stephenson M.J."/>
            <person name="Osbourn A."/>
        </authorList>
    </citation>
    <scope>NUCLEOTIDE SEQUENCE</scope>
    <source>
        <strain evidence="3">S10</strain>
    </source>
</reference>
<feature type="region of interest" description="Disordered" evidence="2">
    <location>
        <begin position="27"/>
        <end position="55"/>
    </location>
</feature>
<accession>A0AAD7LZT8</accession>
<name>A0AAD7LZT8_QUISA</name>
<dbReference type="AlphaFoldDB" id="A0AAD7LZT8"/>
<sequence length="308" mass="33809">MEEEGIGLVLARATELRLKISNCIHKATSTPDQPPNGHFAAEEQGDGNQDLCSRSPIEMNDAEDEDEEAERLLNIADALESLETQLSSLQALQLQQRYEKEVALAQIENSRKLLLDKLKEYKGKELEVIHEASTFAAETVEQNHDLLLPPYPSRPPYSMCLENGFVSQIPFMHKSVRNGLIAIYPRPDTKKTLNESGKNPVQPGSRNSGKGLGFFLSSAAKSVLTLVGVVSMLSLSGFGPSFGKKGIHFNILGMLQRSETEKERSTIQCPPGKILVVENGETRCVVKERVQVPFSAVTATPDINYGCG</sequence>
<evidence type="ECO:0000256" key="2">
    <source>
        <dbReference type="SAM" id="MobiDB-lite"/>
    </source>
</evidence>
<gene>
    <name evidence="3" type="ORF">O6P43_011636</name>
</gene>
<dbReference type="Proteomes" id="UP001163823">
    <property type="component" value="Chromosome 5"/>
</dbReference>
<comment type="caution">
    <text evidence="3">The sequence shown here is derived from an EMBL/GenBank/DDBJ whole genome shotgun (WGS) entry which is preliminary data.</text>
</comment>
<evidence type="ECO:0000313" key="4">
    <source>
        <dbReference type="Proteomes" id="UP001163823"/>
    </source>
</evidence>
<protein>
    <submittedName>
        <fullName evidence="3">Plastid division protein PDV2-like</fullName>
    </submittedName>
</protein>
<feature type="coiled-coil region" evidence="1">
    <location>
        <begin position="59"/>
        <end position="124"/>
    </location>
</feature>
<dbReference type="PANTHER" id="PTHR33600:SF3">
    <property type="entry name" value="PLASTID DIVISION PROTEIN PDV2"/>
    <property type="match status" value="1"/>
</dbReference>
<organism evidence="3 4">
    <name type="scientific">Quillaja saponaria</name>
    <name type="common">Soap bark tree</name>
    <dbReference type="NCBI Taxonomy" id="32244"/>
    <lineage>
        <taxon>Eukaryota</taxon>
        <taxon>Viridiplantae</taxon>
        <taxon>Streptophyta</taxon>
        <taxon>Embryophyta</taxon>
        <taxon>Tracheophyta</taxon>
        <taxon>Spermatophyta</taxon>
        <taxon>Magnoliopsida</taxon>
        <taxon>eudicotyledons</taxon>
        <taxon>Gunneridae</taxon>
        <taxon>Pentapetalae</taxon>
        <taxon>rosids</taxon>
        <taxon>fabids</taxon>
        <taxon>Fabales</taxon>
        <taxon>Quillajaceae</taxon>
        <taxon>Quillaja</taxon>
    </lineage>
</organism>
<dbReference type="KEGG" id="qsa:O6P43_011636"/>
<proteinExistence type="predicted"/>
<dbReference type="EMBL" id="JARAOO010000005">
    <property type="protein sequence ID" value="KAJ7967369.1"/>
    <property type="molecule type" value="Genomic_DNA"/>
</dbReference>